<keyword evidence="2" id="KW-0732">Signal</keyword>
<keyword evidence="4" id="KW-1185">Reference proteome</keyword>
<evidence type="ECO:0000256" key="1">
    <source>
        <dbReference type="SAM" id="MobiDB-lite"/>
    </source>
</evidence>
<dbReference type="PROSITE" id="PS51257">
    <property type="entry name" value="PROKAR_LIPOPROTEIN"/>
    <property type="match status" value="1"/>
</dbReference>
<proteinExistence type="predicted"/>
<name>A0A1L6JDV4_9SPHN</name>
<organism evidence="3 4">
    <name type="scientific">Sphingomonas koreensis</name>
    <dbReference type="NCBI Taxonomy" id="93064"/>
    <lineage>
        <taxon>Bacteria</taxon>
        <taxon>Pseudomonadati</taxon>
        <taxon>Pseudomonadota</taxon>
        <taxon>Alphaproteobacteria</taxon>
        <taxon>Sphingomonadales</taxon>
        <taxon>Sphingomonadaceae</taxon>
        <taxon>Sphingomonas</taxon>
    </lineage>
</organism>
<feature type="chain" id="PRO_5043556855" evidence="2">
    <location>
        <begin position="28"/>
        <end position="172"/>
    </location>
</feature>
<accession>A0A1L6JDV4</accession>
<evidence type="ECO:0000313" key="4">
    <source>
        <dbReference type="Proteomes" id="UP000185161"/>
    </source>
</evidence>
<dbReference type="KEGG" id="skr:BRX40_17730"/>
<protein>
    <submittedName>
        <fullName evidence="3">Uncharacterized protein</fullName>
    </submittedName>
</protein>
<feature type="region of interest" description="Disordered" evidence="1">
    <location>
        <begin position="28"/>
        <end position="53"/>
    </location>
</feature>
<dbReference type="GeneID" id="44134400"/>
<evidence type="ECO:0000256" key="2">
    <source>
        <dbReference type="SAM" id="SignalP"/>
    </source>
</evidence>
<evidence type="ECO:0000313" key="3">
    <source>
        <dbReference type="EMBL" id="APR54007.1"/>
    </source>
</evidence>
<feature type="signal peptide" evidence="2">
    <location>
        <begin position="1"/>
        <end position="27"/>
    </location>
</feature>
<dbReference type="EMBL" id="CP018820">
    <property type="protein sequence ID" value="APR54007.1"/>
    <property type="molecule type" value="Genomic_DNA"/>
</dbReference>
<feature type="compositionally biased region" description="Pro residues" evidence="1">
    <location>
        <begin position="28"/>
        <end position="46"/>
    </location>
</feature>
<reference evidence="4" key="1">
    <citation type="submission" date="2016-12" db="EMBL/GenBank/DDBJ databases">
        <title>Whole genome sequencing of Sphingomonas sp. ABOJV.</title>
        <authorList>
            <person name="Conlan S."/>
            <person name="Thomas P.J."/>
            <person name="Mullikin J."/>
            <person name="Palmore T.N."/>
            <person name="Frank K.M."/>
            <person name="Segre J.A."/>
        </authorList>
    </citation>
    <scope>NUCLEOTIDE SEQUENCE [LARGE SCALE GENOMIC DNA]</scope>
    <source>
        <strain evidence="4">ABOJV</strain>
    </source>
</reference>
<sequence>MRVIFAFASLAVLAGCVAPSAPPPAPARPLPVPAPAPAPEPPPPPASSDWRDWPLTPGGWNYRQDSRGSLALFGQGGDPALTLRCDRSVRQLQLTRRGVAPGTMTVRTSSTARSLTTNGSTDGASATLPASDQLVDAMGYSRGRFIVETPGAPPLVVPAWAEVLRVVEDCRG</sequence>
<dbReference type="RefSeq" id="WP_066574317.1">
    <property type="nucleotide sequence ID" value="NZ_CP018820.1"/>
</dbReference>
<dbReference type="STRING" id="93064.BRX40_17730"/>
<gene>
    <name evidence="3" type="ORF">BRX40_17730</name>
</gene>
<dbReference type="AlphaFoldDB" id="A0A1L6JDV4"/>
<dbReference type="Proteomes" id="UP000185161">
    <property type="component" value="Chromosome"/>
</dbReference>